<feature type="domain" description="Histidine kinase/HSP90-like ATPase" evidence="2">
    <location>
        <begin position="236"/>
        <end position="346"/>
    </location>
</feature>
<feature type="domain" description="Signal transduction histidine kinase internal region" evidence="3">
    <location>
        <begin position="134"/>
        <end position="213"/>
    </location>
</feature>
<evidence type="ECO:0000259" key="2">
    <source>
        <dbReference type="Pfam" id="PF02518"/>
    </source>
</evidence>
<feature type="transmembrane region" description="Helical" evidence="1">
    <location>
        <begin position="21"/>
        <end position="42"/>
    </location>
</feature>
<evidence type="ECO:0000259" key="3">
    <source>
        <dbReference type="Pfam" id="PF06580"/>
    </source>
</evidence>
<dbReference type="GO" id="GO:0000155">
    <property type="term" value="F:phosphorelay sensor kinase activity"/>
    <property type="evidence" value="ECO:0007669"/>
    <property type="project" value="InterPro"/>
</dbReference>
<keyword evidence="4" id="KW-0808">Transferase</keyword>
<dbReference type="InterPro" id="IPR050640">
    <property type="entry name" value="Bact_2-comp_sensor_kinase"/>
</dbReference>
<protein>
    <submittedName>
        <fullName evidence="4">Two-component system, sensor histidine kinase YesM</fullName>
    </submittedName>
</protein>
<keyword evidence="4" id="KW-0418">Kinase</keyword>
<dbReference type="PANTHER" id="PTHR34220">
    <property type="entry name" value="SENSOR HISTIDINE KINASE YPDA"/>
    <property type="match status" value="1"/>
</dbReference>
<sequence length="361" mass="41785">MEEGKTLKKKVHQIIQKLHYISNRVLLLFICMILFMVFQMIYQLGLLLSGRGAVFLLLILIAGTILFAGVFWTKIFLPYQQSERMLKRFLDGYSMSDYGELGLPILTPNTADEIQKFDELFRSPQMFDLNKRQAQYLALQNQINPHFLYNTLESIRGEALIAGLDSVADMTEALATFFRYTISKVENLVSVEEELENCKTYFRIQQYRFGSRLQLHFDYREEEWEEIKRCRIPKLTLQPILENSIIHGTELKIGTGNLRIQFERTEERLIIRISDDGVGMDENTLWELNKRLRKDNTAASYQQPGEKGGIALVNVNNRIHLIFGDEYGMHVFSIQGEGTDVEIVLPGVTSDREIKNRGVLQ</sequence>
<dbReference type="Pfam" id="PF02518">
    <property type="entry name" value="HATPase_c"/>
    <property type="match status" value="1"/>
</dbReference>
<dbReference type="EMBL" id="FQZY01000014">
    <property type="protein sequence ID" value="SHJ70623.1"/>
    <property type="molecule type" value="Genomic_DNA"/>
</dbReference>
<dbReference type="InterPro" id="IPR010559">
    <property type="entry name" value="Sig_transdc_His_kin_internal"/>
</dbReference>
<proteinExistence type="predicted"/>
<organism evidence="4 5">
    <name type="scientific">Hespellia stercorisuis DSM 15480</name>
    <dbReference type="NCBI Taxonomy" id="1121950"/>
    <lineage>
        <taxon>Bacteria</taxon>
        <taxon>Bacillati</taxon>
        <taxon>Bacillota</taxon>
        <taxon>Clostridia</taxon>
        <taxon>Lachnospirales</taxon>
        <taxon>Lachnospiraceae</taxon>
        <taxon>Hespellia</taxon>
    </lineage>
</organism>
<keyword evidence="1" id="KW-0812">Transmembrane</keyword>
<dbReference type="InterPro" id="IPR036890">
    <property type="entry name" value="HATPase_C_sf"/>
</dbReference>
<reference evidence="4 5" key="1">
    <citation type="submission" date="2016-11" db="EMBL/GenBank/DDBJ databases">
        <authorList>
            <person name="Jaros S."/>
            <person name="Januszkiewicz K."/>
            <person name="Wedrychowicz H."/>
        </authorList>
    </citation>
    <scope>NUCLEOTIDE SEQUENCE [LARGE SCALE GENOMIC DNA]</scope>
    <source>
        <strain evidence="4 5">DSM 15480</strain>
    </source>
</reference>
<dbReference type="PANTHER" id="PTHR34220:SF7">
    <property type="entry name" value="SENSOR HISTIDINE KINASE YPDA"/>
    <property type="match status" value="1"/>
</dbReference>
<dbReference type="AlphaFoldDB" id="A0A1M6LHG2"/>
<keyword evidence="5" id="KW-1185">Reference proteome</keyword>
<dbReference type="Pfam" id="PF06580">
    <property type="entry name" value="His_kinase"/>
    <property type="match status" value="1"/>
</dbReference>
<dbReference type="GO" id="GO:0016020">
    <property type="term" value="C:membrane"/>
    <property type="evidence" value="ECO:0007669"/>
    <property type="project" value="InterPro"/>
</dbReference>
<keyword evidence="1" id="KW-1133">Transmembrane helix</keyword>
<dbReference type="InterPro" id="IPR003594">
    <property type="entry name" value="HATPase_dom"/>
</dbReference>
<dbReference type="STRING" id="1121950.SAMN02745243_01197"/>
<accession>A0A1M6LHG2</accession>
<evidence type="ECO:0000256" key="1">
    <source>
        <dbReference type="SAM" id="Phobius"/>
    </source>
</evidence>
<name>A0A1M6LHG2_9FIRM</name>
<dbReference type="Gene3D" id="3.30.565.10">
    <property type="entry name" value="Histidine kinase-like ATPase, C-terminal domain"/>
    <property type="match status" value="1"/>
</dbReference>
<evidence type="ECO:0000313" key="5">
    <source>
        <dbReference type="Proteomes" id="UP000184301"/>
    </source>
</evidence>
<gene>
    <name evidence="4" type="ORF">SAMN02745243_01197</name>
</gene>
<dbReference type="SUPFAM" id="SSF55874">
    <property type="entry name" value="ATPase domain of HSP90 chaperone/DNA topoisomerase II/histidine kinase"/>
    <property type="match status" value="1"/>
</dbReference>
<feature type="transmembrane region" description="Helical" evidence="1">
    <location>
        <begin position="54"/>
        <end position="77"/>
    </location>
</feature>
<evidence type="ECO:0000313" key="4">
    <source>
        <dbReference type="EMBL" id="SHJ70623.1"/>
    </source>
</evidence>
<dbReference type="Proteomes" id="UP000184301">
    <property type="component" value="Unassembled WGS sequence"/>
</dbReference>
<keyword evidence="1" id="KW-0472">Membrane</keyword>